<evidence type="ECO:0000256" key="6">
    <source>
        <dbReference type="ARBA" id="ARBA00023674"/>
    </source>
</evidence>
<dbReference type="SUPFAM" id="SSF50729">
    <property type="entry name" value="PH domain-like"/>
    <property type="match status" value="1"/>
</dbReference>
<feature type="domain" description="EF-hand" evidence="12">
    <location>
        <begin position="80"/>
        <end position="115"/>
    </location>
</feature>
<accession>A0ABN9DJ89</accession>
<name>A0ABN9DJ89_9NEOB</name>
<dbReference type="EC" id="3.1.4.11" evidence="8"/>
<dbReference type="Pfam" id="PF23329">
    <property type="entry name" value="EF_HAND_1_PLCG"/>
    <property type="match status" value="1"/>
</dbReference>
<keyword evidence="4" id="KW-0106">Calcium</keyword>
<dbReference type="InterPro" id="IPR017946">
    <property type="entry name" value="PLC-like_Pdiesterase_TIM-brl"/>
</dbReference>
<dbReference type="InterPro" id="IPR001849">
    <property type="entry name" value="PH_domain"/>
</dbReference>
<evidence type="ECO:0000259" key="12">
    <source>
        <dbReference type="PROSITE" id="PS50222"/>
    </source>
</evidence>
<dbReference type="PANTHER" id="PTHR10336">
    <property type="entry name" value="PHOSPHOINOSITIDE-SPECIFIC PHOSPHOLIPASE C FAMILY PROTEIN"/>
    <property type="match status" value="1"/>
</dbReference>
<dbReference type="InterPro" id="IPR011992">
    <property type="entry name" value="EF-hand-dom_pair"/>
</dbReference>
<dbReference type="InterPro" id="IPR001192">
    <property type="entry name" value="PI-PLC_fam"/>
</dbReference>
<sequence>VDIREIKEIRVGKNSRDFDRYLEDATVRLETDHCFVILYGTEFRLKTLSLQATSEEEVNMWIRGLNWLLQDTLLAPTPLQIERWLRKQFYSLDRNREDKISVKDLKNMLSQVNYRVPNMRFLRDRLMEVEQRNQEINYAQFAQLYRSLMYNAQKTMPIPFLERGGEPLGMCRVLLLDFQTFLLEYQKEMWASDLLQVQEFMFHFLRDPLREIEEPYFTPEEFVTFLFSKENTVWDSSLDTVCPQNMDNALSHYWISSSHNTYLTGDQFSSESSLEAYARCLRMGCRCIELDCWDGPDGMPVIYHGHTLTTKIKFNEVLYTIKEHAFITSEYPVILSIEDHCSIAQQRNMAQYFKKVFGDMLLIKPVDVSADVLPSPNQLKRKILIKHKKLAEGSTYEEIPTSTVYSENDISNSIKNGILYLQDPINHEWYPHFFVLTSSKIYYSEETTGGQANDDEEEQKETSNSSELHSTEKWFHGKLGAGRDGRHIAERLLTDYCIETGAPDGSFLVRESETFVGDYTLSFWRNGKVQHCRIHSRQEAGSPKFFLTDNLVFESLYALITHYQQMPLRCNEFEMRLTEPVPQTNAHESKE</sequence>
<keyword evidence="8" id="KW-0442">Lipid degradation</keyword>
<dbReference type="EMBL" id="CATNWA010014512">
    <property type="protein sequence ID" value="CAI9572684.1"/>
    <property type="molecule type" value="Genomic_DNA"/>
</dbReference>
<dbReference type="CDD" id="cd08592">
    <property type="entry name" value="PI-PLCc_gamma"/>
    <property type="match status" value="1"/>
</dbReference>
<dbReference type="InterPro" id="IPR057061">
    <property type="entry name" value="PLCG_EF-hand_2"/>
</dbReference>
<keyword evidence="8" id="KW-0443">Lipid metabolism</keyword>
<keyword evidence="5 7" id="KW-0727">SH2 domain</keyword>
<dbReference type="Pfam" id="PF00388">
    <property type="entry name" value="PI-PLC-X"/>
    <property type="match status" value="1"/>
</dbReference>
<dbReference type="InterPro" id="IPR000909">
    <property type="entry name" value="PLipase_C_PInositol-sp_X_dom"/>
</dbReference>
<keyword evidence="2" id="KW-0597">Phosphoprotein</keyword>
<feature type="domain" description="SH2" evidence="10">
    <location>
        <begin position="474"/>
        <end position="581"/>
    </location>
</feature>
<evidence type="ECO:0000259" key="10">
    <source>
        <dbReference type="PROSITE" id="PS50001"/>
    </source>
</evidence>
<dbReference type="PRINTS" id="PR00401">
    <property type="entry name" value="SH2DOMAIN"/>
</dbReference>
<evidence type="ECO:0000259" key="11">
    <source>
        <dbReference type="PROSITE" id="PS50003"/>
    </source>
</evidence>
<dbReference type="InterPro" id="IPR036860">
    <property type="entry name" value="SH2_dom_sf"/>
</dbReference>
<evidence type="ECO:0000256" key="5">
    <source>
        <dbReference type="ARBA" id="ARBA00022999"/>
    </source>
</evidence>
<dbReference type="InterPro" id="IPR011993">
    <property type="entry name" value="PH-like_dom_sf"/>
</dbReference>
<evidence type="ECO:0000256" key="7">
    <source>
        <dbReference type="PROSITE-ProRule" id="PRU00191"/>
    </source>
</evidence>
<dbReference type="Proteomes" id="UP001162483">
    <property type="component" value="Unassembled WGS sequence"/>
</dbReference>
<dbReference type="InterPro" id="IPR056586">
    <property type="entry name" value="EF-hand_PLCG1"/>
</dbReference>
<dbReference type="PROSITE" id="PS50222">
    <property type="entry name" value="EF_HAND_2"/>
    <property type="match status" value="1"/>
</dbReference>
<dbReference type="SUPFAM" id="SSF55550">
    <property type="entry name" value="SH2 domain"/>
    <property type="match status" value="1"/>
</dbReference>
<evidence type="ECO:0000256" key="1">
    <source>
        <dbReference type="ARBA" id="ARBA00001913"/>
    </source>
</evidence>
<feature type="domain" description="PH" evidence="11">
    <location>
        <begin position="1"/>
        <end position="70"/>
    </location>
</feature>
<organism evidence="13 14">
    <name type="scientific">Staurois parvus</name>
    <dbReference type="NCBI Taxonomy" id="386267"/>
    <lineage>
        <taxon>Eukaryota</taxon>
        <taxon>Metazoa</taxon>
        <taxon>Chordata</taxon>
        <taxon>Craniata</taxon>
        <taxon>Vertebrata</taxon>
        <taxon>Euteleostomi</taxon>
        <taxon>Amphibia</taxon>
        <taxon>Batrachia</taxon>
        <taxon>Anura</taxon>
        <taxon>Neobatrachia</taxon>
        <taxon>Ranoidea</taxon>
        <taxon>Ranidae</taxon>
        <taxon>Staurois</taxon>
    </lineage>
</organism>
<keyword evidence="3" id="KW-0479">Metal-binding</keyword>
<dbReference type="PROSITE" id="PS00018">
    <property type="entry name" value="EF_HAND_1"/>
    <property type="match status" value="1"/>
</dbReference>
<evidence type="ECO:0000256" key="2">
    <source>
        <dbReference type="ARBA" id="ARBA00022553"/>
    </source>
</evidence>
<keyword evidence="8" id="KW-0378">Hydrolase</keyword>
<gene>
    <name evidence="13" type="ORF">SPARVUS_LOCUS7481029</name>
</gene>
<proteinExistence type="predicted"/>
<dbReference type="CDD" id="cd10341">
    <property type="entry name" value="SH2_N-SH2_PLC_gamma_like"/>
    <property type="match status" value="1"/>
</dbReference>
<evidence type="ECO:0000256" key="3">
    <source>
        <dbReference type="ARBA" id="ARBA00022723"/>
    </source>
</evidence>
<dbReference type="Gene3D" id="3.30.505.10">
    <property type="entry name" value="SH2 domain"/>
    <property type="match status" value="1"/>
</dbReference>
<feature type="non-terminal residue" evidence="13">
    <location>
        <position position="1"/>
    </location>
</feature>
<dbReference type="Gene3D" id="3.20.20.190">
    <property type="entry name" value="Phosphatidylinositol (PI) phosphodiesterase"/>
    <property type="match status" value="1"/>
</dbReference>
<dbReference type="InterPro" id="IPR018247">
    <property type="entry name" value="EF_Hand_1_Ca_BS"/>
</dbReference>
<dbReference type="SUPFAM" id="SSF47473">
    <property type="entry name" value="EF-hand"/>
    <property type="match status" value="1"/>
</dbReference>
<evidence type="ECO:0000313" key="14">
    <source>
        <dbReference type="Proteomes" id="UP001162483"/>
    </source>
</evidence>
<dbReference type="PRINTS" id="PR00390">
    <property type="entry name" value="PHPHLIPASEC"/>
</dbReference>
<dbReference type="Gene3D" id="2.30.29.30">
    <property type="entry name" value="Pleckstrin-homology domain (PH domain)/Phosphotyrosine-binding domain (PTB)"/>
    <property type="match status" value="1"/>
</dbReference>
<dbReference type="InterPro" id="IPR002048">
    <property type="entry name" value="EF_hand_dom"/>
</dbReference>
<dbReference type="SMART" id="SM00252">
    <property type="entry name" value="SH2"/>
    <property type="match status" value="1"/>
</dbReference>
<dbReference type="SUPFAM" id="SSF51695">
    <property type="entry name" value="PLC-like phosphodiesterases"/>
    <property type="match status" value="1"/>
</dbReference>
<comment type="caution">
    <text evidence="13">The sequence shown here is derived from an EMBL/GenBank/DDBJ whole genome shotgun (WGS) entry which is preliminary data.</text>
</comment>
<dbReference type="InterPro" id="IPR000980">
    <property type="entry name" value="SH2"/>
</dbReference>
<comment type="catalytic activity">
    <reaction evidence="6">
        <text>a 1,2-diacyl-sn-glycero-3-phospho-(1D-myo-inositol-4,5-bisphosphate) + H2O = 1D-myo-inositol 1,4,5-trisphosphate + a 1,2-diacyl-sn-glycerol + H(+)</text>
        <dbReference type="Rhea" id="RHEA:33179"/>
        <dbReference type="ChEBI" id="CHEBI:15377"/>
        <dbReference type="ChEBI" id="CHEBI:15378"/>
        <dbReference type="ChEBI" id="CHEBI:17815"/>
        <dbReference type="ChEBI" id="CHEBI:58456"/>
        <dbReference type="ChEBI" id="CHEBI:203600"/>
        <dbReference type="EC" id="3.1.4.11"/>
    </reaction>
    <physiologicalReaction direction="left-to-right" evidence="6">
        <dbReference type="Rhea" id="RHEA:33180"/>
    </physiologicalReaction>
</comment>
<dbReference type="InterPro" id="IPR035024">
    <property type="entry name" value="PLC-gamma_N-SH2"/>
</dbReference>
<dbReference type="SMART" id="SM00148">
    <property type="entry name" value="PLCXc"/>
    <property type="match status" value="1"/>
</dbReference>
<dbReference type="Pfam" id="PF23583">
    <property type="entry name" value="EF_HAND_2_PLCG"/>
    <property type="match status" value="1"/>
</dbReference>
<comment type="cofactor">
    <cofactor evidence="1">
        <name>Ca(2+)</name>
        <dbReference type="ChEBI" id="CHEBI:29108"/>
    </cofactor>
</comment>
<dbReference type="PROSITE" id="PS50001">
    <property type="entry name" value="SH2"/>
    <property type="match status" value="1"/>
</dbReference>
<evidence type="ECO:0000313" key="13">
    <source>
        <dbReference type="EMBL" id="CAI9572684.1"/>
    </source>
</evidence>
<feature type="region of interest" description="Disordered" evidence="9">
    <location>
        <begin position="447"/>
        <end position="469"/>
    </location>
</feature>
<evidence type="ECO:0000256" key="9">
    <source>
        <dbReference type="SAM" id="MobiDB-lite"/>
    </source>
</evidence>
<keyword evidence="14" id="KW-1185">Reference proteome</keyword>
<dbReference type="PROSITE" id="PS50007">
    <property type="entry name" value="PIPLC_X_DOMAIN"/>
    <property type="match status" value="1"/>
</dbReference>
<evidence type="ECO:0000256" key="8">
    <source>
        <dbReference type="RuleBase" id="RU361133"/>
    </source>
</evidence>
<dbReference type="Pfam" id="PF00017">
    <property type="entry name" value="SH2"/>
    <property type="match status" value="1"/>
</dbReference>
<dbReference type="PROSITE" id="PS50003">
    <property type="entry name" value="PH_DOMAIN"/>
    <property type="match status" value="1"/>
</dbReference>
<evidence type="ECO:0000256" key="4">
    <source>
        <dbReference type="ARBA" id="ARBA00022837"/>
    </source>
</evidence>
<reference evidence="13" key="1">
    <citation type="submission" date="2023-05" db="EMBL/GenBank/DDBJ databases">
        <authorList>
            <person name="Stuckert A."/>
        </authorList>
    </citation>
    <scope>NUCLEOTIDE SEQUENCE</scope>
</reference>
<dbReference type="PANTHER" id="PTHR10336:SF173">
    <property type="entry name" value="1-PHOSPHATIDYLINOSITOL 4,5-BISPHOSPHATE PHOSPHODIESTERASE GAMMA-1"/>
    <property type="match status" value="1"/>
</dbReference>
<protein>
    <recommendedName>
        <fullName evidence="8">Phosphoinositide phospholipase C</fullName>
        <ecNumber evidence="8">3.1.4.11</ecNumber>
    </recommendedName>
</protein>